<gene>
    <name evidence="3" type="ORF">GCM10007422_09770</name>
    <name evidence="4" type="ORF">GGQ60_001655</name>
</gene>
<dbReference type="Proteomes" id="UP000532273">
    <property type="component" value="Unassembled WGS sequence"/>
</dbReference>
<name>A0A7W6P4K1_9SPHI</name>
<keyword evidence="4" id="KW-0131">Cell cycle</keyword>
<evidence type="ECO:0000313" key="6">
    <source>
        <dbReference type="Proteomes" id="UP000642938"/>
    </source>
</evidence>
<evidence type="ECO:0000313" key="5">
    <source>
        <dbReference type="Proteomes" id="UP000532273"/>
    </source>
</evidence>
<dbReference type="EMBL" id="JACIEF010000002">
    <property type="protein sequence ID" value="MBB4107674.1"/>
    <property type="molecule type" value="Genomic_DNA"/>
</dbReference>
<dbReference type="Proteomes" id="UP000642938">
    <property type="component" value="Unassembled WGS sequence"/>
</dbReference>
<comment type="caution">
    <text evidence="4">The sequence shown here is derived from an EMBL/GenBank/DDBJ whole genome shotgun (WGS) entry which is preliminary data.</text>
</comment>
<reference evidence="3" key="4">
    <citation type="submission" date="2024-05" db="EMBL/GenBank/DDBJ databases">
        <authorList>
            <person name="Sun Q."/>
            <person name="Zhou Y."/>
        </authorList>
    </citation>
    <scope>NUCLEOTIDE SEQUENCE</scope>
    <source>
        <strain evidence="3">CGMCC 1.15287</strain>
    </source>
</reference>
<sequence length="319" mass="35676">MKKYKIVTAALLMVAGATAFHVADDILAKLNLQQQDAQQAILKNLVGQLYLEPINERTVFGHTDDVEAQMRAFRTPRIAKANIAAMMSGNKAEAAKELCNYVKNYLHSKTFIVQYHKARDAAKPTSEPVRMDAAAVVSMQKNVKDQEKNLADLRKNKMVPAAMTEKMEQFIAEHKRTLANNEDPTPNKTKWMKMYPEDPSVIIKTRLQEYLSLAATVDFNAKLNGPNKSGNMEFVNPAYEKKSLKWKAIFRAGKEVNDVTMAFVSQWLKEGIKLNSMVMVTPSASKSEGSSNSSTSSNDEKPQKGLFNKIKSVIKQGQE</sequence>
<keyword evidence="2" id="KW-0732">Signal</keyword>
<accession>A0A7W6P4K1</accession>
<dbReference type="RefSeq" id="WP_183762065.1">
    <property type="nucleotide sequence ID" value="NZ_BMHZ01000001.1"/>
</dbReference>
<keyword evidence="6" id="KW-1185">Reference proteome</keyword>
<protein>
    <submittedName>
        <fullName evidence="4">Cell division protein FtsB</fullName>
    </submittedName>
</protein>
<evidence type="ECO:0000313" key="4">
    <source>
        <dbReference type="EMBL" id="MBB4107674.1"/>
    </source>
</evidence>
<feature type="chain" id="PRO_5030730323" evidence="2">
    <location>
        <begin position="20"/>
        <end position="319"/>
    </location>
</feature>
<evidence type="ECO:0000256" key="1">
    <source>
        <dbReference type="SAM" id="MobiDB-lite"/>
    </source>
</evidence>
<evidence type="ECO:0000256" key="2">
    <source>
        <dbReference type="SAM" id="SignalP"/>
    </source>
</evidence>
<keyword evidence="4" id="KW-0132">Cell division</keyword>
<proteinExistence type="predicted"/>
<evidence type="ECO:0000313" key="3">
    <source>
        <dbReference type="EMBL" id="GGG97812.1"/>
    </source>
</evidence>
<feature type="region of interest" description="Disordered" evidence="1">
    <location>
        <begin position="283"/>
        <end position="319"/>
    </location>
</feature>
<reference evidence="6" key="2">
    <citation type="journal article" date="2019" name="Int. J. Syst. Evol. Microbiol.">
        <title>The Global Catalogue of Microorganisms (GCM) 10K type strain sequencing project: providing services to taxonomists for standard genome sequencing and annotation.</title>
        <authorList>
            <consortium name="The Broad Institute Genomics Platform"/>
            <consortium name="The Broad Institute Genome Sequencing Center for Infectious Disease"/>
            <person name="Wu L."/>
            <person name="Ma J."/>
        </authorList>
    </citation>
    <scope>NUCLEOTIDE SEQUENCE [LARGE SCALE GENOMIC DNA]</scope>
    <source>
        <strain evidence="6">CGMCC 1.15287</strain>
    </source>
</reference>
<dbReference type="EMBL" id="BMHZ01000001">
    <property type="protein sequence ID" value="GGG97812.1"/>
    <property type="molecule type" value="Genomic_DNA"/>
</dbReference>
<feature type="signal peptide" evidence="2">
    <location>
        <begin position="1"/>
        <end position="19"/>
    </location>
</feature>
<dbReference type="GO" id="GO:0051301">
    <property type="term" value="P:cell division"/>
    <property type="evidence" value="ECO:0007669"/>
    <property type="project" value="UniProtKB-KW"/>
</dbReference>
<organism evidence="4 5">
    <name type="scientific">Pedobacter zeae</name>
    <dbReference type="NCBI Taxonomy" id="1737356"/>
    <lineage>
        <taxon>Bacteria</taxon>
        <taxon>Pseudomonadati</taxon>
        <taxon>Bacteroidota</taxon>
        <taxon>Sphingobacteriia</taxon>
        <taxon>Sphingobacteriales</taxon>
        <taxon>Sphingobacteriaceae</taxon>
        <taxon>Pedobacter</taxon>
    </lineage>
</organism>
<dbReference type="AlphaFoldDB" id="A0A7W6P4K1"/>
<feature type="compositionally biased region" description="Low complexity" evidence="1">
    <location>
        <begin position="283"/>
        <end position="297"/>
    </location>
</feature>
<reference evidence="3" key="1">
    <citation type="journal article" date="2014" name="Int. J. Syst. Evol. Microbiol.">
        <title>Complete genome of a new Firmicutes species belonging to the dominant human colonic microbiota ('Ruminococcus bicirculans') reveals two chromosomes and a selective capacity to utilize plant glucans.</title>
        <authorList>
            <consortium name="NISC Comparative Sequencing Program"/>
            <person name="Wegmann U."/>
            <person name="Louis P."/>
            <person name="Goesmann A."/>
            <person name="Henrissat B."/>
            <person name="Duncan S.H."/>
            <person name="Flint H.J."/>
        </authorList>
    </citation>
    <scope>NUCLEOTIDE SEQUENCE</scope>
    <source>
        <strain evidence="3">CGMCC 1.15287</strain>
    </source>
</reference>
<reference evidence="4 5" key="3">
    <citation type="submission" date="2020-08" db="EMBL/GenBank/DDBJ databases">
        <title>Genomic Encyclopedia of Type Strains, Phase IV (KMG-IV): sequencing the most valuable type-strain genomes for metagenomic binning, comparative biology and taxonomic classification.</title>
        <authorList>
            <person name="Goeker M."/>
        </authorList>
    </citation>
    <scope>NUCLEOTIDE SEQUENCE [LARGE SCALE GENOMIC DNA]</scope>
    <source>
        <strain evidence="4 5">DSM 100774</strain>
    </source>
</reference>